<sequence>MPGTRNRLINAARRSMLERAELHRRLDVAKAAFKPKALVDRGKYRIGEKVDDAAHIVRQEFRDNRLPIALAAVAGVAWLFREPIKEHGPRLARKVQDLAAAAIDIVRPDTAEEDLTEEKNEAAE</sequence>
<reference evidence="2" key="1">
    <citation type="submission" date="2017-11" db="EMBL/GenBank/DDBJ databases">
        <title>The complete genome sequence of Sphingopyxis pomeranensis sp. nov. strain WS5A3p.</title>
        <authorList>
            <person name="Kaminski M.A."/>
        </authorList>
    </citation>
    <scope>NUCLEOTIDE SEQUENCE [LARGE SCALE GENOMIC DNA]</scope>
    <source>
        <strain evidence="2">WS5A3p</strain>
    </source>
</reference>
<accession>A0A2S8B410</accession>
<organism evidence="1 2">
    <name type="scientific">Sphingopyxis lindanitolerans</name>
    <dbReference type="NCBI Taxonomy" id="2054227"/>
    <lineage>
        <taxon>Bacteria</taxon>
        <taxon>Pseudomonadati</taxon>
        <taxon>Pseudomonadota</taxon>
        <taxon>Alphaproteobacteria</taxon>
        <taxon>Sphingomonadales</taxon>
        <taxon>Sphingomonadaceae</taxon>
        <taxon>Sphingopyxis</taxon>
    </lineage>
</organism>
<dbReference type="Proteomes" id="UP000238954">
    <property type="component" value="Chromosome"/>
</dbReference>
<evidence type="ECO:0000313" key="1">
    <source>
        <dbReference type="EMBL" id="PQM27141.1"/>
    </source>
</evidence>
<dbReference type="EMBL" id="PHFW01000003">
    <property type="protein sequence ID" value="PQM27141.1"/>
    <property type="molecule type" value="Genomic_DNA"/>
</dbReference>
<dbReference type="OrthoDB" id="7450787at2"/>
<evidence type="ECO:0008006" key="3">
    <source>
        <dbReference type="Google" id="ProtNLM"/>
    </source>
</evidence>
<gene>
    <name evidence="1" type="ORF">CVO77_19560</name>
</gene>
<comment type="caution">
    <text evidence="1">The sequence shown here is derived from an EMBL/GenBank/DDBJ whole genome shotgun (WGS) entry which is preliminary data.</text>
</comment>
<protein>
    <recommendedName>
        <fullName evidence="3">DUF3618 domain-containing protein</fullName>
    </recommendedName>
</protein>
<proteinExistence type="predicted"/>
<evidence type="ECO:0000313" key="2">
    <source>
        <dbReference type="Proteomes" id="UP000238954"/>
    </source>
</evidence>
<name>A0A2S8B410_9SPHN</name>
<dbReference type="RefSeq" id="WP_106000508.1">
    <property type="nucleotide sequence ID" value="NZ_CM009578.1"/>
</dbReference>
<dbReference type="AlphaFoldDB" id="A0A2S8B410"/>
<keyword evidence="2" id="KW-1185">Reference proteome</keyword>